<dbReference type="EMBL" id="LNQE01001703">
    <property type="protein sequence ID" value="KUG14093.1"/>
    <property type="molecule type" value="Genomic_DNA"/>
</dbReference>
<reference evidence="1" key="1">
    <citation type="journal article" date="2015" name="Proc. Natl. Acad. Sci. U.S.A.">
        <title>Networks of energetic and metabolic interactions define dynamics in microbial communities.</title>
        <authorList>
            <person name="Embree M."/>
            <person name="Liu J.K."/>
            <person name="Al-Bassam M.M."/>
            <person name="Zengler K."/>
        </authorList>
    </citation>
    <scope>NUCLEOTIDE SEQUENCE</scope>
</reference>
<gene>
    <name evidence="1" type="ORF">ASZ90_016266</name>
</gene>
<protein>
    <submittedName>
        <fullName evidence="1">Uncharacterized protein</fullName>
    </submittedName>
</protein>
<comment type="caution">
    <text evidence="1">The sequence shown here is derived from an EMBL/GenBank/DDBJ whole genome shotgun (WGS) entry which is preliminary data.</text>
</comment>
<organism evidence="1">
    <name type="scientific">hydrocarbon metagenome</name>
    <dbReference type="NCBI Taxonomy" id="938273"/>
    <lineage>
        <taxon>unclassified sequences</taxon>
        <taxon>metagenomes</taxon>
        <taxon>ecological metagenomes</taxon>
    </lineage>
</organism>
<accession>A0A0W8EZV7</accession>
<dbReference type="AlphaFoldDB" id="A0A0W8EZV7"/>
<sequence>MPFYCQQCGECCTEMGYVHVIKAACGNQEYLIRNEYTGEVTRSRVADRMLYRFQDQSIFDRWPHACPFFRYDDAERKGYCTVYPTWPEICLEYTCWRLLILDAQGRRAGRVMTGTYLACEDDILRTIWEYHIRDLDVDDRDAWTRKVIRILQRFGYTVVS</sequence>
<evidence type="ECO:0000313" key="1">
    <source>
        <dbReference type="EMBL" id="KUG14093.1"/>
    </source>
</evidence>
<proteinExistence type="predicted"/>
<name>A0A0W8EZV7_9ZZZZ</name>